<evidence type="ECO:0000256" key="1">
    <source>
        <dbReference type="SAM" id="MobiDB-lite"/>
    </source>
</evidence>
<sequence length="223" mass="25399">MACPPSPGRFPLGRPPPSRIRANPLGGRAPPGMMGQPICEGFPVGRPPPPRSRMNLRGRPMSQPICEEMSQPICEGPPPRRPPGRRPPPAMPIQSICEEEDEEEEEEPEPLPPPKRVPPRMCFPRMMSQPICEAIEEPIYGGPMEPFDEIGQICDEDFEDQTFYQAMDDDCDDDIGEQFWTPPRMQSPRLPQQRPRNPGRYFRNWFNDGMGCVRRAFSFNQPM</sequence>
<feature type="compositionally biased region" description="Pro residues" evidence="1">
    <location>
        <begin position="75"/>
        <end position="91"/>
    </location>
</feature>
<organism evidence="2 3">
    <name type="scientific">Apolygus lucorum</name>
    <name type="common">Small green plant bug</name>
    <name type="synonym">Lygocoris lucorum</name>
    <dbReference type="NCBI Taxonomy" id="248454"/>
    <lineage>
        <taxon>Eukaryota</taxon>
        <taxon>Metazoa</taxon>
        <taxon>Ecdysozoa</taxon>
        <taxon>Arthropoda</taxon>
        <taxon>Hexapoda</taxon>
        <taxon>Insecta</taxon>
        <taxon>Pterygota</taxon>
        <taxon>Neoptera</taxon>
        <taxon>Paraneoptera</taxon>
        <taxon>Hemiptera</taxon>
        <taxon>Heteroptera</taxon>
        <taxon>Panheteroptera</taxon>
        <taxon>Cimicomorpha</taxon>
        <taxon>Miridae</taxon>
        <taxon>Mirini</taxon>
        <taxon>Apolygus</taxon>
    </lineage>
</organism>
<name>A0A8S9X7S0_APOLU</name>
<evidence type="ECO:0000313" key="3">
    <source>
        <dbReference type="Proteomes" id="UP000466442"/>
    </source>
</evidence>
<dbReference type="Proteomes" id="UP000466442">
    <property type="component" value="Linkage Group LG9"/>
</dbReference>
<proteinExistence type="predicted"/>
<dbReference type="EMBL" id="WIXP02000009">
    <property type="protein sequence ID" value="KAF6205027.1"/>
    <property type="molecule type" value="Genomic_DNA"/>
</dbReference>
<evidence type="ECO:0000313" key="2">
    <source>
        <dbReference type="EMBL" id="KAF6205027.1"/>
    </source>
</evidence>
<gene>
    <name evidence="2" type="ORF">GE061_019194</name>
</gene>
<feature type="region of interest" description="Disordered" evidence="1">
    <location>
        <begin position="1"/>
        <end position="117"/>
    </location>
</feature>
<dbReference type="AlphaFoldDB" id="A0A8S9X7S0"/>
<comment type="caution">
    <text evidence="2">The sequence shown here is derived from an EMBL/GenBank/DDBJ whole genome shotgun (WGS) entry which is preliminary data.</text>
</comment>
<feature type="compositionally biased region" description="Acidic residues" evidence="1">
    <location>
        <begin position="97"/>
        <end position="109"/>
    </location>
</feature>
<accession>A0A8S9X7S0</accession>
<feature type="compositionally biased region" description="Pro residues" evidence="1">
    <location>
        <begin position="1"/>
        <end position="18"/>
    </location>
</feature>
<protein>
    <submittedName>
        <fullName evidence="2">Uncharacterized protein</fullName>
    </submittedName>
</protein>
<reference evidence="2" key="1">
    <citation type="journal article" date="2021" name="Mol. Ecol. Resour.">
        <title>Apolygus lucorum genome provides insights into omnivorousness and mesophyll feeding.</title>
        <authorList>
            <person name="Liu Y."/>
            <person name="Liu H."/>
            <person name="Wang H."/>
            <person name="Huang T."/>
            <person name="Liu B."/>
            <person name="Yang B."/>
            <person name="Yin L."/>
            <person name="Li B."/>
            <person name="Zhang Y."/>
            <person name="Zhang S."/>
            <person name="Jiang F."/>
            <person name="Zhang X."/>
            <person name="Ren Y."/>
            <person name="Wang B."/>
            <person name="Wang S."/>
            <person name="Lu Y."/>
            <person name="Wu K."/>
            <person name="Fan W."/>
            <person name="Wang G."/>
        </authorList>
    </citation>
    <scope>NUCLEOTIDE SEQUENCE</scope>
    <source>
        <strain evidence="2">12Hb</strain>
    </source>
</reference>
<keyword evidence="3" id="KW-1185">Reference proteome</keyword>